<dbReference type="InterPro" id="IPR013785">
    <property type="entry name" value="Aldolase_TIM"/>
</dbReference>
<keyword evidence="1 8" id="KW-0004">4Fe-4S</keyword>
<feature type="binding site" evidence="8">
    <location>
        <position position="42"/>
    </location>
    <ligand>
        <name>[4Fe-4S] cluster</name>
        <dbReference type="ChEBI" id="CHEBI:49883"/>
        <note>4Fe-4S-S-AdoMet</note>
    </ligand>
</feature>
<keyword evidence="8" id="KW-0671">Queuosine biosynthesis</keyword>
<dbReference type="GO" id="GO:0000287">
    <property type="term" value="F:magnesium ion binding"/>
    <property type="evidence" value="ECO:0007669"/>
    <property type="project" value="UniProtKB-UniRule"/>
</dbReference>
<keyword evidence="7 8" id="KW-0456">Lyase</keyword>
<proteinExistence type="inferred from homology"/>
<dbReference type="RefSeq" id="WP_211346982.1">
    <property type="nucleotide sequence ID" value="NZ_RBXO01000001.1"/>
</dbReference>
<feature type="binding site" evidence="8">
    <location>
        <position position="51"/>
    </location>
    <ligand>
        <name>Mg(2+)</name>
        <dbReference type="ChEBI" id="CHEBI:18420"/>
    </ligand>
</feature>
<evidence type="ECO:0000313" key="10">
    <source>
        <dbReference type="EMBL" id="RKT53826.1"/>
    </source>
</evidence>
<feature type="domain" description="Radical SAM core" evidence="9">
    <location>
        <begin position="29"/>
        <end position="241"/>
    </location>
</feature>
<comment type="caution">
    <text evidence="10">The sequence shown here is derived from an EMBL/GenBank/DDBJ whole genome shotgun (WGS) entry which is preliminary data.</text>
</comment>
<evidence type="ECO:0000256" key="7">
    <source>
        <dbReference type="ARBA" id="ARBA00023239"/>
    </source>
</evidence>
<dbReference type="GO" id="GO:0051539">
    <property type="term" value="F:4 iron, 4 sulfur cluster binding"/>
    <property type="evidence" value="ECO:0007669"/>
    <property type="project" value="UniProtKB-UniRule"/>
</dbReference>
<keyword evidence="2 8" id="KW-0949">S-adenosyl-L-methionine</keyword>
<dbReference type="InterPro" id="IPR007197">
    <property type="entry name" value="rSAM"/>
</dbReference>
<feature type="binding site" evidence="8">
    <location>
        <position position="98"/>
    </location>
    <ligand>
        <name>S-adenosyl-L-methionine</name>
        <dbReference type="ChEBI" id="CHEBI:59789"/>
    </ligand>
</feature>
<evidence type="ECO:0000259" key="9">
    <source>
        <dbReference type="PROSITE" id="PS51918"/>
    </source>
</evidence>
<dbReference type="SFLD" id="SFLDS00029">
    <property type="entry name" value="Radical_SAM"/>
    <property type="match status" value="1"/>
</dbReference>
<feature type="binding site" evidence="8">
    <location>
        <begin position="48"/>
        <end position="50"/>
    </location>
    <ligand>
        <name>S-adenosyl-L-methionine</name>
        <dbReference type="ChEBI" id="CHEBI:59789"/>
    </ligand>
</feature>
<feature type="binding site" evidence="8">
    <location>
        <begin position="145"/>
        <end position="147"/>
    </location>
    <ligand>
        <name>S-adenosyl-L-methionine</name>
        <dbReference type="ChEBI" id="CHEBI:59789"/>
    </ligand>
</feature>
<comment type="pathway">
    <text evidence="8">Purine metabolism; 7-cyano-7-deazaguanine biosynthesis.</text>
</comment>
<dbReference type="PROSITE" id="PS51918">
    <property type="entry name" value="RADICAL_SAM"/>
    <property type="match status" value="1"/>
</dbReference>
<dbReference type="Gene3D" id="3.20.20.70">
    <property type="entry name" value="Aldolase class I"/>
    <property type="match status" value="1"/>
</dbReference>
<dbReference type="EMBL" id="RBXO01000001">
    <property type="protein sequence ID" value="RKT53826.1"/>
    <property type="molecule type" value="Genomic_DNA"/>
</dbReference>
<dbReference type="InterPro" id="IPR024924">
    <property type="entry name" value="7-CO-7-deazaguanine_synth-like"/>
</dbReference>
<evidence type="ECO:0000256" key="4">
    <source>
        <dbReference type="ARBA" id="ARBA00022842"/>
    </source>
</evidence>
<comment type="catalytic activity">
    <reaction evidence="8">
        <text>6-carboxy-5,6,7,8-tetrahydropterin + H(+) = 7-carboxy-7-carbaguanine + NH4(+)</text>
        <dbReference type="Rhea" id="RHEA:27974"/>
        <dbReference type="ChEBI" id="CHEBI:15378"/>
        <dbReference type="ChEBI" id="CHEBI:28938"/>
        <dbReference type="ChEBI" id="CHEBI:61032"/>
        <dbReference type="ChEBI" id="CHEBI:61036"/>
        <dbReference type="EC" id="4.3.99.3"/>
    </reaction>
</comment>
<keyword evidence="5 8" id="KW-0408">Iron</keyword>
<keyword evidence="11" id="KW-1185">Reference proteome</keyword>
<feature type="binding site" evidence="8">
    <location>
        <begin position="23"/>
        <end position="25"/>
    </location>
    <ligand>
        <name>substrate</name>
    </ligand>
</feature>
<dbReference type="PIRSF" id="PIRSF000370">
    <property type="entry name" value="QueE"/>
    <property type="match status" value="1"/>
</dbReference>
<dbReference type="PANTHER" id="PTHR42836">
    <property type="entry name" value="7-CARBOXY-7-DEAZAGUANINE SYNTHASE"/>
    <property type="match status" value="1"/>
</dbReference>
<dbReference type="GO" id="GO:0016840">
    <property type="term" value="F:carbon-nitrogen lyase activity"/>
    <property type="evidence" value="ECO:0007669"/>
    <property type="project" value="UniProtKB-UniRule"/>
</dbReference>
<keyword evidence="4 8" id="KW-0460">Magnesium</keyword>
<protein>
    <recommendedName>
        <fullName evidence="8">7-carboxy-7-deazaguanine synthase</fullName>
        <shortName evidence="8">CDG synthase</shortName>
        <ecNumber evidence="8">4.3.99.3</ecNumber>
    </recommendedName>
    <alternativeName>
        <fullName evidence="8">Queuosine biosynthesis protein QueE</fullName>
    </alternativeName>
</protein>
<comment type="cofactor">
    <cofactor evidence="8">
        <name>[4Fe-4S] cluster</name>
        <dbReference type="ChEBI" id="CHEBI:49883"/>
    </cofactor>
    <text evidence="8">Binds 1 [4Fe-4S] cluster. The cluster is coordinated with 3 cysteines and an exchangeable S-adenosyl-L-methionine.</text>
</comment>
<feature type="binding site" evidence="8">
    <location>
        <position position="49"/>
    </location>
    <ligand>
        <name>[4Fe-4S] cluster</name>
        <dbReference type="ChEBI" id="CHEBI:49883"/>
        <note>4Fe-4S-S-AdoMet</note>
    </ligand>
</feature>
<keyword evidence="6 8" id="KW-0411">Iron-sulfur</keyword>
<dbReference type="PANTHER" id="PTHR42836:SF1">
    <property type="entry name" value="7-CARBOXY-7-DEAZAGUANINE SYNTHASE"/>
    <property type="match status" value="1"/>
</dbReference>
<comment type="cofactor">
    <cofactor evidence="8">
        <name>S-adenosyl-L-methionine</name>
        <dbReference type="ChEBI" id="CHEBI:59789"/>
    </cofactor>
    <text evidence="8">Binds 1 S-adenosyl-L-methionine per subunit.</text>
</comment>
<dbReference type="InterPro" id="IPR058240">
    <property type="entry name" value="rSAM_sf"/>
</dbReference>
<evidence type="ECO:0000256" key="2">
    <source>
        <dbReference type="ARBA" id="ARBA00022691"/>
    </source>
</evidence>
<evidence type="ECO:0000256" key="1">
    <source>
        <dbReference type="ARBA" id="ARBA00022485"/>
    </source>
</evidence>
<gene>
    <name evidence="8" type="primary">queE</name>
    <name evidence="10" type="ORF">C8E97_2408</name>
</gene>
<keyword evidence="3 8" id="KW-0479">Metal-binding</keyword>
<comment type="subunit">
    <text evidence="8">Homodimer.</text>
</comment>
<dbReference type="UniPathway" id="UPA00391"/>
<feature type="binding site" evidence="8">
    <location>
        <position position="96"/>
    </location>
    <ligand>
        <name>substrate</name>
    </ligand>
</feature>
<evidence type="ECO:0000256" key="6">
    <source>
        <dbReference type="ARBA" id="ARBA00023014"/>
    </source>
</evidence>
<organism evidence="10 11">
    <name type="scientific">Saccharothrix australiensis</name>
    <dbReference type="NCBI Taxonomy" id="2072"/>
    <lineage>
        <taxon>Bacteria</taxon>
        <taxon>Bacillati</taxon>
        <taxon>Actinomycetota</taxon>
        <taxon>Actinomycetes</taxon>
        <taxon>Pseudonocardiales</taxon>
        <taxon>Pseudonocardiaceae</taxon>
        <taxon>Saccharothrix</taxon>
    </lineage>
</organism>
<evidence type="ECO:0000313" key="11">
    <source>
        <dbReference type="Proteomes" id="UP000282084"/>
    </source>
</evidence>
<evidence type="ECO:0000256" key="5">
    <source>
        <dbReference type="ARBA" id="ARBA00023004"/>
    </source>
</evidence>
<dbReference type="Pfam" id="PF04055">
    <property type="entry name" value="Radical_SAM"/>
    <property type="match status" value="1"/>
</dbReference>
<comment type="caution">
    <text evidence="8">Lacks conserved residue(s) required for the propagation of feature annotation.</text>
</comment>
<sequence>MTAARTAGPDDVLVVNEIFGPTVQGEGPSAGTRCAFLRLGGCNLTCSWCDTPYTWDWKGVSEHGRPHDPRAELHPMRAHEVLDRLRAFGVGLVVVSGGEPLTQQHRLRHVLAGLRRAGVEVEVETNGTIPPSPELVELGVWFNVSPKLRHSGVDPARALVGEALTEFAACGRGRFKFVCRDRADLVEVAEVVDAHGLSPVWIMPLGRSADAVLAGLRELADATVRRGWNLTPRLHVLAWEDRRGV</sequence>
<dbReference type="AlphaFoldDB" id="A0A495VWY3"/>
<dbReference type="Proteomes" id="UP000282084">
    <property type="component" value="Unassembled WGS sequence"/>
</dbReference>
<dbReference type="HAMAP" id="MF_00917">
    <property type="entry name" value="QueE"/>
    <property type="match status" value="1"/>
</dbReference>
<name>A0A495VWY3_9PSEU</name>
<feature type="binding site" evidence="8">
    <location>
        <position position="38"/>
    </location>
    <ligand>
        <name>substrate</name>
    </ligand>
</feature>
<accession>A0A495VWY3</accession>
<dbReference type="SUPFAM" id="SSF102114">
    <property type="entry name" value="Radical SAM enzymes"/>
    <property type="match status" value="1"/>
</dbReference>
<comment type="function">
    <text evidence="8">Catalyzes the complex heterocyclic radical-mediated conversion of 6-carboxy-5,6,7,8-tetrahydropterin (CPH4) to 7-carboxy-7-deazaguanine (CDG), a step common to the biosynthetic pathways of all 7-deazapurine-containing compounds.</text>
</comment>
<comment type="cofactor">
    <cofactor evidence="8">
        <name>Mg(2+)</name>
        <dbReference type="ChEBI" id="CHEBI:18420"/>
    </cofactor>
</comment>
<evidence type="ECO:0000256" key="8">
    <source>
        <dbReference type="HAMAP-Rule" id="MF_00917"/>
    </source>
</evidence>
<evidence type="ECO:0000256" key="3">
    <source>
        <dbReference type="ARBA" id="ARBA00022723"/>
    </source>
</evidence>
<dbReference type="GO" id="GO:0008616">
    <property type="term" value="P:tRNA queuosine(34) biosynthetic process"/>
    <property type="evidence" value="ECO:0007669"/>
    <property type="project" value="UniProtKB-UniRule"/>
</dbReference>
<feature type="binding site" evidence="8">
    <location>
        <position position="46"/>
    </location>
    <ligand>
        <name>[4Fe-4S] cluster</name>
        <dbReference type="ChEBI" id="CHEBI:49883"/>
        <note>4Fe-4S-S-AdoMet</note>
    </ligand>
</feature>
<reference evidence="10 11" key="1">
    <citation type="submission" date="2018-10" db="EMBL/GenBank/DDBJ databases">
        <title>Sequencing the genomes of 1000 actinobacteria strains.</title>
        <authorList>
            <person name="Klenk H.-P."/>
        </authorList>
    </citation>
    <scope>NUCLEOTIDE SEQUENCE [LARGE SCALE GENOMIC DNA]</scope>
    <source>
        <strain evidence="10 11">DSM 43800</strain>
    </source>
</reference>
<comment type="similarity">
    <text evidence="8">Belongs to the radical SAM superfamily. 7-carboxy-7-deazaguanine synthase family.</text>
</comment>
<dbReference type="EC" id="4.3.99.3" evidence="8"/>
<dbReference type="GO" id="GO:1904047">
    <property type="term" value="F:S-adenosyl-L-methionine binding"/>
    <property type="evidence" value="ECO:0007669"/>
    <property type="project" value="UniProtKB-UniRule"/>
</dbReference>